<comment type="caution">
    <text evidence="1">The sequence shown here is derived from an EMBL/GenBank/DDBJ whole genome shotgun (WGS) entry which is preliminary data.</text>
</comment>
<proteinExistence type="predicted"/>
<keyword evidence="2" id="KW-1185">Reference proteome</keyword>
<dbReference type="EMBL" id="BAABRO010000026">
    <property type="protein sequence ID" value="GAA5510681.1"/>
    <property type="molecule type" value="Genomic_DNA"/>
</dbReference>
<accession>A0ABP9W119</accession>
<sequence>MVDLRVRQWCIRRTRRSVVRLNQQVVKTFGSETTAFYSFTSTPLRCDAICGVVVWLSTAEAL</sequence>
<protein>
    <submittedName>
        <fullName evidence="1">Uncharacterized protein</fullName>
    </submittedName>
</protein>
<gene>
    <name evidence="1" type="ORF">Rcae01_06191</name>
</gene>
<reference evidence="1 2" key="1">
    <citation type="submission" date="2024-02" db="EMBL/GenBank/DDBJ databases">
        <title>Rhodopirellula caenicola NBRC 110016.</title>
        <authorList>
            <person name="Ichikawa N."/>
            <person name="Katano-Makiyama Y."/>
            <person name="Hidaka K."/>
        </authorList>
    </citation>
    <scope>NUCLEOTIDE SEQUENCE [LARGE SCALE GENOMIC DNA]</scope>
    <source>
        <strain evidence="1 2">NBRC 110016</strain>
    </source>
</reference>
<organism evidence="1 2">
    <name type="scientific">Novipirellula caenicola</name>
    <dbReference type="NCBI Taxonomy" id="1536901"/>
    <lineage>
        <taxon>Bacteria</taxon>
        <taxon>Pseudomonadati</taxon>
        <taxon>Planctomycetota</taxon>
        <taxon>Planctomycetia</taxon>
        <taxon>Pirellulales</taxon>
        <taxon>Pirellulaceae</taxon>
        <taxon>Novipirellula</taxon>
    </lineage>
</organism>
<evidence type="ECO:0000313" key="2">
    <source>
        <dbReference type="Proteomes" id="UP001416858"/>
    </source>
</evidence>
<evidence type="ECO:0000313" key="1">
    <source>
        <dbReference type="EMBL" id="GAA5510681.1"/>
    </source>
</evidence>
<name>A0ABP9W119_9BACT</name>
<dbReference type="Proteomes" id="UP001416858">
    <property type="component" value="Unassembled WGS sequence"/>
</dbReference>